<feature type="non-terminal residue" evidence="2">
    <location>
        <position position="271"/>
    </location>
</feature>
<protein>
    <submittedName>
        <fullName evidence="2">Uncharacterized protein</fullName>
    </submittedName>
</protein>
<proteinExistence type="predicted"/>
<evidence type="ECO:0000313" key="2">
    <source>
        <dbReference type="EMBL" id="VCX40194.1"/>
    </source>
</evidence>
<organism evidence="2 3">
    <name type="scientific">Gulo gulo</name>
    <name type="common">Wolverine</name>
    <name type="synonym">Gluton</name>
    <dbReference type="NCBI Taxonomy" id="48420"/>
    <lineage>
        <taxon>Eukaryota</taxon>
        <taxon>Metazoa</taxon>
        <taxon>Chordata</taxon>
        <taxon>Craniata</taxon>
        <taxon>Vertebrata</taxon>
        <taxon>Euteleostomi</taxon>
        <taxon>Mammalia</taxon>
        <taxon>Eutheria</taxon>
        <taxon>Laurasiatheria</taxon>
        <taxon>Carnivora</taxon>
        <taxon>Caniformia</taxon>
        <taxon>Musteloidea</taxon>
        <taxon>Mustelidae</taxon>
        <taxon>Guloninae</taxon>
        <taxon>Gulo</taxon>
    </lineage>
</organism>
<sequence>MRGTPAGRDSAQGNPPRGRRVRRERGSGARVIQPELCARGPHPSGDPIRLCPRHMLYWVPSPSPCSLLTGPPLCLWVGDLPWGPEGQLYTRGTWDPPARRQVVLARAPTWGRQDKPFWGSPGTVRPAWLEPGQQAQPRPPTAPHGALLLRACSRARSSRSASFRARGPALGRRWGRRWGPRWPLWACSRPSGVCRQTAPSAGFSRCPDTPLLYRRRQTKKQRGPCKLRGAQHQVPTSSQGCGSAAAGLRVWGRAGPDRAAGLPQHRAGAGI</sequence>
<comment type="caution">
    <text evidence="2">The sequence shown here is derived from an EMBL/GenBank/DDBJ whole genome shotgun (WGS) entry which is preliminary data.</text>
</comment>
<gene>
    <name evidence="2" type="ORF">BN2614_LOCUS4</name>
</gene>
<dbReference type="Proteomes" id="UP000269945">
    <property type="component" value="Unassembled WGS sequence"/>
</dbReference>
<accession>A0A9X9M9Q4</accession>
<evidence type="ECO:0000313" key="3">
    <source>
        <dbReference type="Proteomes" id="UP000269945"/>
    </source>
</evidence>
<dbReference type="AlphaFoldDB" id="A0A9X9M9Q4"/>
<reference evidence="2 3" key="1">
    <citation type="submission" date="2018-10" db="EMBL/GenBank/DDBJ databases">
        <authorList>
            <person name="Ekblom R."/>
            <person name="Jareborg N."/>
        </authorList>
    </citation>
    <scope>NUCLEOTIDE SEQUENCE [LARGE SCALE GENOMIC DNA]</scope>
    <source>
        <tissue evidence="2">Muscle</tissue>
    </source>
</reference>
<keyword evidence="3" id="KW-1185">Reference proteome</keyword>
<evidence type="ECO:0000256" key="1">
    <source>
        <dbReference type="SAM" id="MobiDB-lite"/>
    </source>
</evidence>
<feature type="region of interest" description="Disordered" evidence="1">
    <location>
        <begin position="1"/>
        <end position="43"/>
    </location>
</feature>
<dbReference type="EMBL" id="CYRY02044966">
    <property type="protein sequence ID" value="VCX40194.1"/>
    <property type="molecule type" value="Genomic_DNA"/>
</dbReference>
<name>A0A9X9M9Q4_GULGU</name>